<dbReference type="Gene3D" id="1.10.287.1260">
    <property type="match status" value="1"/>
</dbReference>
<name>A0A1H2YW09_9FLAO</name>
<reference evidence="3" key="1">
    <citation type="submission" date="2016-10" db="EMBL/GenBank/DDBJ databases">
        <authorList>
            <person name="Varghese N."/>
            <person name="Submissions S."/>
        </authorList>
    </citation>
    <scope>NUCLEOTIDE SEQUENCE [LARGE SCALE GENOMIC DNA]</scope>
    <source>
        <strain evidence="3">DSM 25030</strain>
    </source>
</reference>
<dbReference type="OrthoDB" id="1493289at2"/>
<dbReference type="Proteomes" id="UP000199592">
    <property type="component" value="Unassembled WGS sequence"/>
</dbReference>
<evidence type="ECO:0000256" key="1">
    <source>
        <dbReference type="SAM" id="Phobius"/>
    </source>
</evidence>
<dbReference type="RefSeq" id="WP_090299279.1">
    <property type="nucleotide sequence ID" value="NZ_FNKI01000006.1"/>
</dbReference>
<keyword evidence="1" id="KW-1133">Transmembrane helix</keyword>
<keyword evidence="1" id="KW-0472">Membrane</keyword>
<dbReference type="Pfam" id="PF05552">
    <property type="entry name" value="MS_channel_1st_1"/>
    <property type="match status" value="2"/>
</dbReference>
<dbReference type="EMBL" id="FNMY01000007">
    <property type="protein sequence ID" value="SDX09346.1"/>
    <property type="molecule type" value="Genomic_DNA"/>
</dbReference>
<dbReference type="SUPFAM" id="SSF82861">
    <property type="entry name" value="Mechanosensitive channel protein MscS (YggB), transmembrane region"/>
    <property type="match status" value="1"/>
</dbReference>
<dbReference type="InterPro" id="IPR045275">
    <property type="entry name" value="MscS_archaea/bacteria_type"/>
</dbReference>
<feature type="transmembrane region" description="Helical" evidence="1">
    <location>
        <begin position="84"/>
        <end position="105"/>
    </location>
</feature>
<accession>A0A1H2YW09</accession>
<sequence length="278" mass="30710">METINNWKDVTLESLSSMGKEIAKVFPKILGAIVVLIVGWLFIKLVLFLLGKILKLAKVDMLNDKINGMEMAGKGDFSIDVIKIILGFVKWLLVLAFLIVAADILNWTIISVEIGNLLHYLPRFFSALVLLMIGFYIGNFVKSTVKRVFDSFEFGGSNIVSNLLFYVIVIFMSITALNQAGVDTTIITNNITMVLGSFLLAFSLGIGLGSRDVVSDILKSFYTRKNYAVGDKIVIGENEGVIEAIENNSLTLLTETGKFVIPIKDVVSQKVEIKSQSR</sequence>
<dbReference type="PANTHER" id="PTHR30221">
    <property type="entry name" value="SMALL-CONDUCTANCE MECHANOSENSITIVE CHANNEL"/>
    <property type="match status" value="1"/>
</dbReference>
<feature type="transmembrane region" description="Helical" evidence="1">
    <location>
        <begin position="29"/>
        <end position="51"/>
    </location>
</feature>
<evidence type="ECO:0000313" key="2">
    <source>
        <dbReference type="EMBL" id="SDX09346.1"/>
    </source>
</evidence>
<dbReference type="GO" id="GO:0008381">
    <property type="term" value="F:mechanosensitive monoatomic ion channel activity"/>
    <property type="evidence" value="ECO:0007669"/>
    <property type="project" value="InterPro"/>
</dbReference>
<dbReference type="AlphaFoldDB" id="A0A1H2YW09"/>
<gene>
    <name evidence="2" type="ORF">SAMN04487892_3207</name>
</gene>
<dbReference type="InterPro" id="IPR011014">
    <property type="entry name" value="MscS_channel_TM-2"/>
</dbReference>
<proteinExistence type="predicted"/>
<protein>
    <submittedName>
        <fullName evidence="2">Mechanosensitive ion channel</fullName>
    </submittedName>
</protein>
<feature type="transmembrane region" description="Helical" evidence="1">
    <location>
        <begin position="159"/>
        <end position="180"/>
    </location>
</feature>
<dbReference type="InterPro" id="IPR008910">
    <property type="entry name" value="MSC_TM_helix"/>
</dbReference>
<dbReference type="GO" id="GO:0016020">
    <property type="term" value="C:membrane"/>
    <property type="evidence" value="ECO:0007669"/>
    <property type="project" value="InterPro"/>
</dbReference>
<dbReference type="STRING" id="1073328.SAMN05216294_3286"/>
<evidence type="ECO:0000313" key="3">
    <source>
        <dbReference type="Proteomes" id="UP000199592"/>
    </source>
</evidence>
<dbReference type="PANTHER" id="PTHR30221:SF1">
    <property type="entry name" value="SMALL-CONDUCTANCE MECHANOSENSITIVE CHANNEL"/>
    <property type="match status" value="1"/>
</dbReference>
<feature type="transmembrane region" description="Helical" evidence="1">
    <location>
        <begin position="117"/>
        <end position="138"/>
    </location>
</feature>
<keyword evidence="1" id="KW-0812">Transmembrane</keyword>
<feature type="transmembrane region" description="Helical" evidence="1">
    <location>
        <begin position="186"/>
        <end position="209"/>
    </location>
</feature>
<keyword evidence="3" id="KW-1185">Reference proteome</keyword>
<organism evidence="2 3">
    <name type="scientific">Flagellimonas zhangzhouensis</name>
    <dbReference type="NCBI Taxonomy" id="1073328"/>
    <lineage>
        <taxon>Bacteria</taxon>
        <taxon>Pseudomonadati</taxon>
        <taxon>Bacteroidota</taxon>
        <taxon>Flavobacteriia</taxon>
        <taxon>Flavobacteriales</taxon>
        <taxon>Flavobacteriaceae</taxon>
        <taxon>Flagellimonas</taxon>
    </lineage>
</organism>